<gene>
    <name evidence="1" type="ORF">PISMIDRAFT_684400</name>
</gene>
<proteinExistence type="predicted"/>
<evidence type="ECO:0000313" key="1">
    <source>
        <dbReference type="EMBL" id="KIK18215.1"/>
    </source>
</evidence>
<dbReference type="EMBL" id="KN833810">
    <property type="protein sequence ID" value="KIK18215.1"/>
    <property type="molecule type" value="Genomic_DNA"/>
</dbReference>
<evidence type="ECO:0000313" key="2">
    <source>
        <dbReference type="Proteomes" id="UP000054018"/>
    </source>
</evidence>
<dbReference type="Proteomes" id="UP000054018">
    <property type="component" value="Unassembled WGS sequence"/>
</dbReference>
<reference evidence="2" key="2">
    <citation type="submission" date="2015-01" db="EMBL/GenBank/DDBJ databases">
        <title>Evolutionary Origins and Diversification of the Mycorrhizal Mutualists.</title>
        <authorList>
            <consortium name="DOE Joint Genome Institute"/>
            <consortium name="Mycorrhizal Genomics Consortium"/>
            <person name="Kohler A."/>
            <person name="Kuo A."/>
            <person name="Nagy L.G."/>
            <person name="Floudas D."/>
            <person name="Copeland A."/>
            <person name="Barry K.W."/>
            <person name="Cichocki N."/>
            <person name="Veneault-Fourrey C."/>
            <person name="LaButti K."/>
            <person name="Lindquist E.A."/>
            <person name="Lipzen A."/>
            <person name="Lundell T."/>
            <person name="Morin E."/>
            <person name="Murat C."/>
            <person name="Riley R."/>
            <person name="Ohm R."/>
            <person name="Sun H."/>
            <person name="Tunlid A."/>
            <person name="Henrissat B."/>
            <person name="Grigoriev I.V."/>
            <person name="Hibbett D.S."/>
            <person name="Martin F."/>
        </authorList>
    </citation>
    <scope>NUCLEOTIDE SEQUENCE [LARGE SCALE GENOMIC DNA]</scope>
    <source>
        <strain evidence="2">441</strain>
    </source>
</reference>
<organism evidence="1 2">
    <name type="scientific">Pisolithus microcarpus 441</name>
    <dbReference type="NCBI Taxonomy" id="765257"/>
    <lineage>
        <taxon>Eukaryota</taxon>
        <taxon>Fungi</taxon>
        <taxon>Dikarya</taxon>
        <taxon>Basidiomycota</taxon>
        <taxon>Agaricomycotina</taxon>
        <taxon>Agaricomycetes</taxon>
        <taxon>Agaricomycetidae</taxon>
        <taxon>Boletales</taxon>
        <taxon>Sclerodermatineae</taxon>
        <taxon>Pisolithaceae</taxon>
        <taxon>Pisolithus</taxon>
    </lineage>
</organism>
<dbReference type="AlphaFoldDB" id="A0A0C9Y0E2"/>
<sequence>MDTGQRFGFLPPPWLMTPVSLTAVSSRTASPHRCDRYLDVSDIPAVVVSTWPNLLQLIYAHRFSPGESLLVHF</sequence>
<reference evidence="1 2" key="1">
    <citation type="submission" date="2014-04" db="EMBL/GenBank/DDBJ databases">
        <authorList>
            <consortium name="DOE Joint Genome Institute"/>
            <person name="Kuo A."/>
            <person name="Kohler A."/>
            <person name="Costa M.D."/>
            <person name="Nagy L.G."/>
            <person name="Floudas D."/>
            <person name="Copeland A."/>
            <person name="Barry K.W."/>
            <person name="Cichocki N."/>
            <person name="Veneault-Fourrey C."/>
            <person name="LaButti K."/>
            <person name="Lindquist E.A."/>
            <person name="Lipzen A."/>
            <person name="Lundell T."/>
            <person name="Morin E."/>
            <person name="Murat C."/>
            <person name="Sun H."/>
            <person name="Tunlid A."/>
            <person name="Henrissat B."/>
            <person name="Grigoriev I.V."/>
            <person name="Hibbett D.S."/>
            <person name="Martin F."/>
            <person name="Nordberg H.P."/>
            <person name="Cantor M.N."/>
            <person name="Hua S.X."/>
        </authorList>
    </citation>
    <scope>NUCLEOTIDE SEQUENCE [LARGE SCALE GENOMIC DNA]</scope>
    <source>
        <strain evidence="1 2">441</strain>
    </source>
</reference>
<keyword evidence="2" id="KW-1185">Reference proteome</keyword>
<protein>
    <submittedName>
        <fullName evidence="1">Uncharacterized protein</fullName>
    </submittedName>
</protein>
<accession>A0A0C9Y0E2</accession>
<dbReference type="HOGENOM" id="CLU_2705757_0_0_1"/>
<name>A0A0C9Y0E2_9AGAM</name>